<dbReference type="Proteomes" id="UP000748531">
    <property type="component" value="Unassembled WGS sequence"/>
</dbReference>
<sequence>MGESKQFYLAALFQNTLHVWTLPPASNVVSCDSSKVPVVCSYQSESTSVCRGLTWHPCVCKVVTLYPTLDNQIHVHRVLRDHDQTDIELYRLLLSDSGERDSPVDNRSTEATCIAFPHRSGRYLAVGRTDGLVDVYTLRRQLTLRVQLSCPVSHSSSSVITCVTWAACDRLLIVGTQTGDLFACLAAATGNTHNEMVVLFRPPPLPSASCLTLCTFTADTKLVAAGYASGLVVILRLDWPLSTRFLDHVIFRCIPTVVRSLFTDSVAIACSPTDPNLLITCGAPDLCLRVWGIDYSTSNSTDQPQKLLTPSGTVSGYVTCALAPDGFTLAVGLLDGCVHIKNLCDLFSPGYKLVTGGSSPARLLSFAPMNHSTDEVKFTDLVHTDSQASVELPHVSLSDSPESLRHTITRSDRKIFGDLTNLDQSQASQACGKWTSIFQGISIPELSDLSDCGTFKHSSQSVSVHQSESLRDDKLKFTLVKQDSPQILTSTLPPQAVNSGKVDCLPGVIDRNQLEDFRSDIRLSHFNMLYHFSRLEHKIDRMFEQLSETLIKLKQENDSLRVELDKRSYFY</sequence>
<proteinExistence type="predicted"/>
<gene>
    <name evidence="1" type="ORF">PHET_08924</name>
</gene>
<dbReference type="SUPFAM" id="SSF50978">
    <property type="entry name" value="WD40 repeat-like"/>
    <property type="match status" value="1"/>
</dbReference>
<dbReference type="OrthoDB" id="6270337at2759"/>
<dbReference type="InterPro" id="IPR015943">
    <property type="entry name" value="WD40/YVTN_repeat-like_dom_sf"/>
</dbReference>
<keyword evidence="2" id="KW-1185">Reference proteome</keyword>
<dbReference type="Gene3D" id="2.130.10.10">
    <property type="entry name" value="YVTN repeat-like/Quinoprotein amine dehydrogenase"/>
    <property type="match status" value="2"/>
</dbReference>
<evidence type="ECO:0000313" key="2">
    <source>
        <dbReference type="Proteomes" id="UP000748531"/>
    </source>
</evidence>
<dbReference type="InterPro" id="IPR036322">
    <property type="entry name" value="WD40_repeat_dom_sf"/>
</dbReference>
<reference evidence="1" key="1">
    <citation type="submission" date="2019-05" db="EMBL/GenBank/DDBJ databases">
        <title>Annotation for the trematode Paragonimus heterotremus.</title>
        <authorList>
            <person name="Choi Y.-J."/>
        </authorList>
    </citation>
    <scope>NUCLEOTIDE SEQUENCE</scope>
    <source>
        <strain evidence="1">LC</strain>
    </source>
</reference>
<dbReference type="EMBL" id="LUCH01005440">
    <property type="protein sequence ID" value="KAF5398071.1"/>
    <property type="molecule type" value="Genomic_DNA"/>
</dbReference>
<evidence type="ECO:0000313" key="1">
    <source>
        <dbReference type="EMBL" id="KAF5398071.1"/>
    </source>
</evidence>
<comment type="caution">
    <text evidence="1">The sequence shown here is derived from an EMBL/GenBank/DDBJ whole genome shotgun (WGS) entry which is preliminary data.</text>
</comment>
<accession>A0A8J4T535</accession>
<name>A0A8J4T535_9TREM</name>
<organism evidence="1 2">
    <name type="scientific">Paragonimus heterotremus</name>
    <dbReference type="NCBI Taxonomy" id="100268"/>
    <lineage>
        <taxon>Eukaryota</taxon>
        <taxon>Metazoa</taxon>
        <taxon>Spiralia</taxon>
        <taxon>Lophotrochozoa</taxon>
        <taxon>Platyhelminthes</taxon>
        <taxon>Trematoda</taxon>
        <taxon>Digenea</taxon>
        <taxon>Plagiorchiida</taxon>
        <taxon>Troglotremata</taxon>
        <taxon>Troglotrematidae</taxon>
        <taxon>Paragonimus</taxon>
    </lineage>
</organism>
<dbReference type="AlphaFoldDB" id="A0A8J4T535"/>
<protein>
    <submittedName>
        <fullName evidence="1">Uncharacterized protein</fullName>
    </submittedName>
</protein>